<dbReference type="InterPro" id="IPR005625">
    <property type="entry name" value="PepSY-ass_TM"/>
</dbReference>
<keyword evidence="2" id="KW-0472">Membrane</keyword>
<dbReference type="PANTHER" id="PTHR34219:SF3">
    <property type="entry name" value="BLL7967 PROTEIN"/>
    <property type="match status" value="1"/>
</dbReference>
<dbReference type="Proteomes" id="UP000236725">
    <property type="component" value="Unassembled WGS sequence"/>
</dbReference>
<sequence>MRKFFLKIHLWLSIPFGIIIAIVCLTGAILVFETEILELCYPSRYFVKEVKNEPLPPASLISLAQQQLPYSMKINGIRIFSDPKRTYQLVLPGKKAAVFMNPYTGEITGIDDGQGFFMQMMRLHRWLLDEYKRDGGFSWGKTLVGVSTLILVIIIVSGVFVWFPRNKKVMKNRLKIKTKAGWFRFFYDLHVSGGFYAALLLLVLCLTGLTWSFDWYRNAFYTVFGVKATQTQVHTSPSSALTSKETYGKKAGSHEHSNAERKEKRQKKTDYTQWADVLTALQNRYANFNSITIQDGSATVSSLKYGNTRGSDRYSFNPATGEITEIQLYDDLPKSGKIRGWIYSVHAGSWGGIITRVLSCLVSLLGVIFAVTGYYFWLKKMMRKLK</sequence>
<feature type="region of interest" description="Disordered" evidence="1">
    <location>
        <begin position="237"/>
        <end position="268"/>
    </location>
</feature>
<reference evidence="3 4" key="1">
    <citation type="submission" date="2016-10" db="EMBL/GenBank/DDBJ databases">
        <authorList>
            <person name="Varghese N."/>
            <person name="Submissions S."/>
        </authorList>
    </citation>
    <scope>NUCLEOTIDE SEQUENCE [LARGE SCALE GENOMIC DNA]</scope>
    <source>
        <strain evidence="3 4">DSM 29073</strain>
    </source>
</reference>
<dbReference type="PANTHER" id="PTHR34219">
    <property type="entry name" value="IRON-REGULATED INNER MEMBRANE PROTEIN-RELATED"/>
    <property type="match status" value="1"/>
</dbReference>
<evidence type="ECO:0000256" key="1">
    <source>
        <dbReference type="SAM" id="MobiDB-lite"/>
    </source>
</evidence>
<proteinExistence type="predicted"/>
<dbReference type="EMBL" id="FNVS01000011">
    <property type="protein sequence ID" value="SEF98568.1"/>
    <property type="molecule type" value="Genomic_DNA"/>
</dbReference>
<protein>
    <submittedName>
        <fullName evidence="3">Uncharacterized iron-regulated membrane protein</fullName>
    </submittedName>
</protein>
<organism evidence="3 4">
    <name type="scientific">Parabacteroides chinchillae</name>
    <dbReference type="NCBI Taxonomy" id="871327"/>
    <lineage>
        <taxon>Bacteria</taxon>
        <taxon>Pseudomonadati</taxon>
        <taxon>Bacteroidota</taxon>
        <taxon>Bacteroidia</taxon>
        <taxon>Bacteroidales</taxon>
        <taxon>Tannerellaceae</taxon>
        <taxon>Parabacteroides</taxon>
    </lineage>
</organism>
<evidence type="ECO:0000313" key="4">
    <source>
        <dbReference type="Proteomes" id="UP000236725"/>
    </source>
</evidence>
<feature type="transmembrane region" description="Helical" evidence="2">
    <location>
        <begin position="12"/>
        <end position="32"/>
    </location>
</feature>
<accession>A0A8G2F5C6</accession>
<dbReference type="RefSeq" id="WP_103983618.1">
    <property type="nucleotide sequence ID" value="NZ_FNVS01000011.1"/>
</dbReference>
<feature type="transmembrane region" description="Helical" evidence="2">
    <location>
        <begin position="185"/>
        <end position="211"/>
    </location>
</feature>
<evidence type="ECO:0000313" key="3">
    <source>
        <dbReference type="EMBL" id="SEF98568.1"/>
    </source>
</evidence>
<keyword evidence="4" id="KW-1185">Reference proteome</keyword>
<dbReference type="AlphaFoldDB" id="A0A8G2F5C6"/>
<name>A0A8G2F5C6_9BACT</name>
<feature type="transmembrane region" description="Helical" evidence="2">
    <location>
        <begin position="143"/>
        <end position="164"/>
    </location>
</feature>
<keyword evidence="2" id="KW-1133">Transmembrane helix</keyword>
<keyword evidence="2" id="KW-0812">Transmembrane</keyword>
<comment type="caution">
    <text evidence="3">The sequence shown here is derived from an EMBL/GenBank/DDBJ whole genome shotgun (WGS) entry which is preliminary data.</text>
</comment>
<dbReference type="Pfam" id="PF03929">
    <property type="entry name" value="PepSY_TM"/>
    <property type="match status" value="1"/>
</dbReference>
<feature type="compositionally biased region" description="Basic and acidic residues" evidence="1">
    <location>
        <begin position="246"/>
        <end position="263"/>
    </location>
</feature>
<evidence type="ECO:0000256" key="2">
    <source>
        <dbReference type="SAM" id="Phobius"/>
    </source>
</evidence>
<feature type="transmembrane region" description="Helical" evidence="2">
    <location>
        <begin position="353"/>
        <end position="377"/>
    </location>
</feature>
<gene>
    <name evidence="3" type="ORF">SAMN05444001_11137</name>
</gene>